<accession>A0A8J3ZXG2</accession>
<feature type="transmembrane region" description="Helical" evidence="1">
    <location>
        <begin position="134"/>
        <end position="155"/>
    </location>
</feature>
<evidence type="ECO:0000256" key="1">
    <source>
        <dbReference type="SAM" id="Phobius"/>
    </source>
</evidence>
<comment type="caution">
    <text evidence="3">The sequence shown here is derived from an EMBL/GenBank/DDBJ whole genome shotgun (WGS) entry which is preliminary data.</text>
</comment>
<dbReference type="InterPro" id="IPR006750">
    <property type="entry name" value="YdcZ"/>
</dbReference>
<dbReference type="PANTHER" id="PTHR34821:SF2">
    <property type="entry name" value="INNER MEMBRANE PROTEIN YDCZ"/>
    <property type="match status" value="1"/>
</dbReference>
<feature type="chain" id="PRO_5035194500" evidence="2">
    <location>
        <begin position="21"/>
        <end position="303"/>
    </location>
</feature>
<reference evidence="3" key="1">
    <citation type="submission" date="2021-01" db="EMBL/GenBank/DDBJ databases">
        <title>Whole genome shotgun sequence of Virgisporangium ochraceum NBRC 16418.</title>
        <authorList>
            <person name="Komaki H."/>
            <person name="Tamura T."/>
        </authorList>
    </citation>
    <scope>NUCLEOTIDE SEQUENCE</scope>
    <source>
        <strain evidence="3">NBRC 16418</strain>
    </source>
</reference>
<dbReference type="AlphaFoldDB" id="A0A8J3ZXG2"/>
<keyword evidence="2" id="KW-0732">Signal</keyword>
<feature type="transmembrane region" description="Helical" evidence="1">
    <location>
        <begin position="99"/>
        <end position="122"/>
    </location>
</feature>
<dbReference type="GO" id="GO:0005886">
    <property type="term" value="C:plasma membrane"/>
    <property type="evidence" value="ECO:0007669"/>
    <property type="project" value="TreeGrafter"/>
</dbReference>
<keyword evidence="4" id="KW-1185">Reference proteome</keyword>
<evidence type="ECO:0000313" key="4">
    <source>
        <dbReference type="Proteomes" id="UP000635606"/>
    </source>
</evidence>
<feature type="transmembrane region" description="Helical" evidence="1">
    <location>
        <begin position="229"/>
        <end position="249"/>
    </location>
</feature>
<feature type="transmembrane region" description="Helical" evidence="1">
    <location>
        <begin position="77"/>
        <end position="93"/>
    </location>
</feature>
<organism evidence="3 4">
    <name type="scientific">Virgisporangium ochraceum</name>
    <dbReference type="NCBI Taxonomy" id="65505"/>
    <lineage>
        <taxon>Bacteria</taxon>
        <taxon>Bacillati</taxon>
        <taxon>Actinomycetota</taxon>
        <taxon>Actinomycetes</taxon>
        <taxon>Micromonosporales</taxon>
        <taxon>Micromonosporaceae</taxon>
        <taxon>Virgisporangium</taxon>
    </lineage>
</organism>
<gene>
    <name evidence="3" type="ORF">Voc01_051920</name>
</gene>
<feature type="signal peptide" evidence="2">
    <location>
        <begin position="1"/>
        <end position="20"/>
    </location>
</feature>
<keyword evidence="1" id="KW-0472">Membrane</keyword>
<keyword evidence="1" id="KW-0812">Transmembrane</keyword>
<proteinExistence type="predicted"/>
<feature type="transmembrane region" description="Helical" evidence="1">
    <location>
        <begin position="283"/>
        <end position="302"/>
    </location>
</feature>
<name>A0A8J3ZXG2_9ACTN</name>
<dbReference type="Proteomes" id="UP000635606">
    <property type="component" value="Unassembled WGS sequence"/>
</dbReference>
<feature type="transmembrane region" description="Helical" evidence="1">
    <location>
        <begin position="36"/>
        <end position="57"/>
    </location>
</feature>
<dbReference type="PANTHER" id="PTHR34821">
    <property type="entry name" value="INNER MEMBRANE PROTEIN YDCZ"/>
    <property type="match status" value="1"/>
</dbReference>
<dbReference type="Pfam" id="PF04657">
    <property type="entry name" value="DMT_YdcZ"/>
    <property type="match status" value="2"/>
</dbReference>
<feature type="transmembrane region" description="Helical" evidence="1">
    <location>
        <begin position="191"/>
        <end position="217"/>
    </location>
</feature>
<evidence type="ECO:0000313" key="3">
    <source>
        <dbReference type="EMBL" id="GIJ70275.1"/>
    </source>
</evidence>
<evidence type="ECO:0000256" key="2">
    <source>
        <dbReference type="SAM" id="SignalP"/>
    </source>
</evidence>
<sequence>MTKARSAGLLVAVAGGVALAAQSRVNGELGGRLGDGVAAALVSFGSGFVVLAVAAAVLPAGRRGVQTVWAALRRQKLHWWHLVGGVSGGYYVITQGVAVAAIGLAAFTVATVAGQVGSSLLVDRAGLGPGGPRPVTTARVAAAALAVVAVVVAVADRFGSPSALGLAALPAVAGVAVAWQQAMNGRVQAAAGAHAATLVNFSVGTATLVVVYTVVAPLRGLPSHWPAEWWVYSGGLLGIVFVLATVAVVRLIGVLMLGLGLIAGQILAALAFDVFAPAAADRLAPNTVVGALLTLLAVAVAAR</sequence>
<protein>
    <submittedName>
        <fullName evidence="3">Membrane protein</fullName>
    </submittedName>
</protein>
<keyword evidence="1" id="KW-1133">Transmembrane helix</keyword>
<dbReference type="EMBL" id="BOPH01000074">
    <property type="protein sequence ID" value="GIJ70275.1"/>
    <property type="molecule type" value="Genomic_DNA"/>
</dbReference>
<dbReference type="RefSeq" id="WP_203930181.1">
    <property type="nucleotide sequence ID" value="NZ_BOPH01000074.1"/>
</dbReference>
<feature type="transmembrane region" description="Helical" evidence="1">
    <location>
        <begin position="161"/>
        <end position="179"/>
    </location>
</feature>
<feature type="transmembrane region" description="Helical" evidence="1">
    <location>
        <begin position="256"/>
        <end position="277"/>
    </location>
</feature>